<dbReference type="Gene3D" id="2.40.50.40">
    <property type="match status" value="2"/>
</dbReference>
<keyword evidence="2" id="KW-0677">Repeat</keyword>
<dbReference type="PROSITE" id="PS50013">
    <property type="entry name" value="CHROMO_2"/>
    <property type="match status" value="2"/>
</dbReference>
<evidence type="ECO:0000256" key="3">
    <source>
        <dbReference type="ARBA" id="ARBA00022853"/>
    </source>
</evidence>
<sequence length="178" mass="20580">MSKKGDSPEPQETEEYSVEKVLDRRMRGGKVEYYLKWKGYSAEDNTWEPEENLDCPDLIQAFEEQRQKKEKEAGRKEPEITKKRKTSSPPATETKVPSAKKRDVKKGSTLQGFEKGLEPDRILGATDTSGELMFLMKWKDTDEADLVPSKQANVRCPHIVIQFYEERLTWHTPSIDEN</sequence>
<dbReference type="InterPro" id="IPR000953">
    <property type="entry name" value="Chromo/chromo_shadow_dom"/>
</dbReference>
<dbReference type="EMBL" id="GFDF01003296">
    <property type="protein sequence ID" value="JAV10788.1"/>
    <property type="molecule type" value="Transcribed_RNA"/>
</dbReference>
<dbReference type="InterPro" id="IPR023780">
    <property type="entry name" value="Chromo_domain"/>
</dbReference>
<dbReference type="InterPro" id="IPR051219">
    <property type="entry name" value="Heterochromatin_chromo-domain"/>
</dbReference>
<dbReference type="InterPro" id="IPR008251">
    <property type="entry name" value="Chromo_shadow_dom"/>
</dbReference>
<evidence type="ECO:0000256" key="6">
    <source>
        <dbReference type="ARBA" id="ARBA00023242"/>
    </source>
</evidence>
<accession>A0A1L8DWJ0</accession>
<dbReference type="CDD" id="cd00034">
    <property type="entry name" value="CSD"/>
    <property type="match status" value="1"/>
</dbReference>
<dbReference type="GO" id="GO:0031507">
    <property type="term" value="P:heterochromatin formation"/>
    <property type="evidence" value="ECO:0007669"/>
    <property type="project" value="UniProtKB-ARBA"/>
</dbReference>
<keyword evidence="4" id="KW-0805">Transcription regulation</keyword>
<evidence type="ECO:0000256" key="2">
    <source>
        <dbReference type="ARBA" id="ARBA00022737"/>
    </source>
</evidence>
<evidence type="ECO:0000259" key="9">
    <source>
        <dbReference type="PROSITE" id="PS50013"/>
    </source>
</evidence>
<organism evidence="10">
    <name type="scientific">Nyssomyia neivai</name>
    <dbReference type="NCBI Taxonomy" id="330878"/>
    <lineage>
        <taxon>Eukaryota</taxon>
        <taxon>Metazoa</taxon>
        <taxon>Ecdysozoa</taxon>
        <taxon>Arthropoda</taxon>
        <taxon>Hexapoda</taxon>
        <taxon>Insecta</taxon>
        <taxon>Pterygota</taxon>
        <taxon>Neoptera</taxon>
        <taxon>Endopterygota</taxon>
        <taxon>Diptera</taxon>
        <taxon>Nematocera</taxon>
        <taxon>Psychodoidea</taxon>
        <taxon>Psychodidae</taxon>
        <taxon>Nyssomyia</taxon>
    </lineage>
</organism>
<evidence type="ECO:0000256" key="1">
    <source>
        <dbReference type="ARBA" id="ARBA00004123"/>
    </source>
</evidence>
<protein>
    <recommendedName>
        <fullName evidence="7">Heterochromatin protein 1</fullName>
    </recommendedName>
</protein>
<dbReference type="PANTHER" id="PTHR22812">
    <property type="entry name" value="CHROMOBOX PROTEIN"/>
    <property type="match status" value="1"/>
</dbReference>
<dbReference type="InterPro" id="IPR023779">
    <property type="entry name" value="Chromodomain_CS"/>
</dbReference>
<dbReference type="CDD" id="cd18631">
    <property type="entry name" value="CD_HP1_like"/>
    <property type="match status" value="1"/>
</dbReference>
<dbReference type="GO" id="GO:0003682">
    <property type="term" value="F:chromatin binding"/>
    <property type="evidence" value="ECO:0007669"/>
    <property type="project" value="UniProtKB-ARBA"/>
</dbReference>
<feature type="compositionally biased region" description="Acidic residues" evidence="8">
    <location>
        <begin position="45"/>
        <end position="54"/>
    </location>
</feature>
<proteinExistence type="predicted"/>
<feature type="domain" description="Chromo" evidence="9">
    <location>
        <begin position="16"/>
        <end position="74"/>
    </location>
</feature>
<evidence type="ECO:0000256" key="4">
    <source>
        <dbReference type="ARBA" id="ARBA00023015"/>
    </source>
</evidence>
<name>A0A1L8DWJ0_9DIPT</name>
<feature type="domain" description="Chromo" evidence="9">
    <location>
        <begin position="117"/>
        <end position="175"/>
    </location>
</feature>
<dbReference type="GO" id="GO:0005634">
    <property type="term" value="C:nucleus"/>
    <property type="evidence" value="ECO:0007669"/>
    <property type="project" value="UniProtKB-SubCell"/>
</dbReference>
<dbReference type="FunFam" id="2.40.50.40:FF:000031">
    <property type="entry name" value="Heterochromatin protein 1"/>
    <property type="match status" value="1"/>
</dbReference>
<dbReference type="Pfam" id="PF00385">
    <property type="entry name" value="Chromo"/>
    <property type="match status" value="1"/>
</dbReference>
<evidence type="ECO:0000313" key="10">
    <source>
        <dbReference type="EMBL" id="JAV10788.1"/>
    </source>
</evidence>
<reference evidence="10" key="1">
    <citation type="submission" date="2016-12" db="EMBL/GenBank/DDBJ databases">
        <title>An insight into the sialome and mialome of the sand fly, Nyssomyia neivai.</title>
        <authorList>
            <person name="Sebastian V."/>
            <person name="Goulart T.M."/>
            <person name="Oliveira W."/>
            <person name="Calvo E."/>
            <person name="Oliveira L.F."/>
            <person name="Pinto M.C."/>
            <person name="Rosselino A.M."/>
            <person name="Ribeiro J.M."/>
        </authorList>
    </citation>
    <scope>NUCLEOTIDE SEQUENCE</scope>
</reference>
<evidence type="ECO:0000256" key="8">
    <source>
        <dbReference type="SAM" id="MobiDB-lite"/>
    </source>
</evidence>
<dbReference type="SUPFAM" id="SSF54160">
    <property type="entry name" value="Chromo domain-like"/>
    <property type="match status" value="2"/>
</dbReference>
<keyword evidence="3" id="KW-0156">Chromatin regulator</keyword>
<feature type="region of interest" description="Disordered" evidence="8">
    <location>
        <begin position="45"/>
        <end position="116"/>
    </location>
</feature>
<dbReference type="PROSITE" id="PS00598">
    <property type="entry name" value="CHROMO_1"/>
    <property type="match status" value="1"/>
</dbReference>
<dbReference type="PRINTS" id="PR00504">
    <property type="entry name" value="CHROMODOMAIN"/>
</dbReference>
<evidence type="ECO:0000256" key="5">
    <source>
        <dbReference type="ARBA" id="ARBA00023163"/>
    </source>
</evidence>
<keyword evidence="6" id="KW-0539">Nucleus</keyword>
<keyword evidence="5" id="KW-0804">Transcription</keyword>
<dbReference type="SMART" id="SM00300">
    <property type="entry name" value="ChSh"/>
    <property type="match status" value="1"/>
</dbReference>
<comment type="subcellular location">
    <subcellularLocation>
        <location evidence="1">Nucleus</location>
    </subcellularLocation>
</comment>
<dbReference type="GO" id="GO:0000792">
    <property type="term" value="C:heterochromatin"/>
    <property type="evidence" value="ECO:0007669"/>
    <property type="project" value="UniProtKB-ARBA"/>
</dbReference>
<dbReference type="InterPro" id="IPR016197">
    <property type="entry name" value="Chromo-like_dom_sf"/>
</dbReference>
<dbReference type="Pfam" id="PF01393">
    <property type="entry name" value="Chromo_shadow"/>
    <property type="match status" value="1"/>
</dbReference>
<feature type="compositionally biased region" description="Basic and acidic residues" evidence="8">
    <location>
        <begin position="63"/>
        <end position="81"/>
    </location>
</feature>
<dbReference type="FunFam" id="2.40.50.40:FF:000007">
    <property type="entry name" value="Chromobox protein homolog 1"/>
    <property type="match status" value="1"/>
</dbReference>
<dbReference type="AlphaFoldDB" id="A0A1L8DWJ0"/>
<dbReference type="InterPro" id="IPR017984">
    <property type="entry name" value="Chromo_dom_subgr"/>
</dbReference>
<dbReference type="SMART" id="SM00298">
    <property type="entry name" value="CHROMO"/>
    <property type="match status" value="2"/>
</dbReference>
<evidence type="ECO:0000256" key="7">
    <source>
        <dbReference type="ARBA" id="ARBA00073803"/>
    </source>
</evidence>